<reference evidence="2 3" key="1">
    <citation type="journal article" date="2019" name="Int. J. Syst. Evol. Microbiol.">
        <title>The Global Catalogue of Microorganisms (GCM) 10K type strain sequencing project: providing services to taxonomists for standard genome sequencing and annotation.</title>
        <authorList>
            <consortium name="The Broad Institute Genomics Platform"/>
            <consortium name="The Broad Institute Genome Sequencing Center for Infectious Disease"/>
            <person name="Wu L."/>
            <person name="Ma J."/>
        </authorList>
    </citation>
    <scope>NUCLEOTIDE SEQUENCE [LARGE SCALE GENOMIC DNA]</scope>
    <source>
        <strain evidence="2 3">JCM 6485</strain>
    </source>
</reference>
<evidence type="ECO:0000313" key="2">
    <source>
        <dbReference type="EMBL" id="GAA0860608.1"/>
    </source>
</evidence>
<name>A0ABN1LVB6_9CLOT</name>
<protein>
    <recommendedName>
        <fullName evidence="4">Transmembrane protein</fullName>
    </recommendedName>
</protein>
<evidence type="ECO:0000256" key="1">
    <source>
        <dbReference type="SAM" id="MobiDB-lite"/>
    </source>
</evidence>
<feature type="region of interest" description="Disordered" evidence="1">
    <location>
        <begin position="157"/>
        <end position="289"/>
    </location>
</feature>
<organism evidence="2 3">
    <name type="scientific">Clostridium nitritogenes</name>
    <dbReference type="NCBI Taxonomy" id="83340"/>
    <lineage>
        <taxon>Bacteria</taxon>
        <taxon>Bacillati</taxon>
        <taxon>Bacillota</taxon>
        <taxon>Clostridia</taxon>
        <taxon>Eubacteriales</taxon>
        <taxon>Clostridiaceae</taxon>
        <taxon>Clostridium</taxon>
    </lineage>
</organism>
<keyword evidence="3" id="KW-1185">Reference proteome</keyword>
<gene>
    <name evidence="2" type="ORF">GCM10008916_28440</name>
</gene>
<evidence type="ECO:0000313" key="3">
    <source>
        <dbReference type="Proteomes" id="UP001501764"/>
    </source>
</evidence>
<dbReference type="EMBL" id="BAAACO010000007">
    <property type="protein sequence ID" value="GAA0860608.1"/>
    <property type="molecule type" value="Genomic_DNA"/>
</dbReference>
<dbReference type="RefSeq" id="WP_215635102.1">
    <property type="nucleotide sequence ID" value="NZ_BAAACO010000007.1"/>
</dbReference>
<comment type="caution">
    <text evidence="2">The sequence shown here is derived from an EMBL/GenBank/DDBJ whole genome shotgun (WGS) entry which is preliminary data.</text>
</comment>
<sequence>MAHNKLYRNFIILQEDENKKSSSNEKALSGYAKIEAKGDKCKITFYAQNLKRDGDYSIVLICHKKDMKKIIDMGKINVNEVGKGEACKEYYVDNIAGLDMSYDKISGAGICKNINSDPVYLMYGFMNGEKPESGWKKCKITKCAEEGSKAKTYTKKESDKLMEKHKEMPKKEEHKEKEYHKEMPKKEEHKEKEYHKEMPKMEEHKEKEYHKEMPKMEEHKEKEHCKEMPKKEEHKEKEHHKDYELCEDGHKMKEYNKDDHKEKDCEDHKKKDHEEKEKKEHKEKDKKDKCNVCREEDESNNTLNTPCESDNVLNESVERDSTLNDVEVSDNTLNEANESESTLNQFNDYEKEIAKRIEEENIDPYDFKLRGGIGEYFEGLVQGFEEVKGKIKELKYCKWFKIPVLDIEDMCDSSNHDRYSIIFYPMLNYYPYIRKHRHFMFGYKCDSKGELKYLVYAIPGRRDREDQPYGGKSGFVTWCRARGNDEMGYWLMFYDYKNSTIVVPSK</sequence>
<proteinExistence type="predicted"/>
<accession>A0ABN1LVB6</accession>
<evidence type="ECO:0008006" key="4">
    <source>
        <dbReference type="Google" id="ProtNLM"/>
    </source>
</evidence>
<dbReference type="Proteomes" id="UP001501764">
    <property type="component" value="Unassembled WGS sequence"/>
</dbReference>